<dbReference type="InterPro" id="IPR014710">
    <property type="entry name" value="RmlC-like_jellyroll"/>
</dbReference>
<dbReference type="InterPro" id="IPR012318">
    <property type="entry name" value="HTH_CRP"/>
</dbReference>
<dbReference type="SUPFAM" id="SSF51206">
    <property type="entry name" value="cAMP-binding domain-like"/>
    <property type="match status" value="1"/>
</dbReference>
<dbReference type="AlphaFoldDB" id="W6SJU9"/>
<evidence type="ECO:0000256" key="1">
    <source>
        <dbReference type="ARBA" id="ARBA00023015"/>
    </source>
</evidence>
<reference evidence="5 6" key="1">
    <citation type="submission" date="2013-11" db="EMBL/GenBank/DDBJ databases">
        <title>Complete genome sequence of Clostridum sp. M2/40.</title>
        <authorList>
            <person name="Wibberg D."/>
            <person name="Puehler A."/>
            <person name="Schlueter A."/>
        </authorList>
    </citation>
    <scope>NUCLEOTIDE SEQUENCE [LARGE SCALE GENOMIC DNA]</scope>
    <source>
        <strain evidence="6">M2/40</strain>
    </source>
</reference>
<dbReference type="InterPro" id="IPR000595">
    <property type="entry name" value="cNMP-bd_dom"/>
</dbReference>
<dbReference type="HOGENOM" id="CLU_075053_4_1_9"/>
<dbReference type="Pfam" id="PF00027">
    <property type="entry name" value="cNMP_binding"/>
    <property type="match status" value="1"/>
</dbReference>
<dbReference type="CDD" id="cd00038">
    <property type="entry name" value="CAP_ED"/>
    <property type="match status" value="1"/>
</dbReference>
<proteinExistence type="predicted"/>
<dbReference type="Pfam" id="PF13545">
    <property type="entry name" value="HTH_Crp_2"/>
    <property type="match status" value="1"/>
</dbReference>
<dbReference type="GO" id="GO:0005829">
    <property type="term" value="C:cytosol"/>
    <property type="evidence" value="ECO:0007669"/>
    <property type="project" value="TreeGrafter"/>
</dbReference>
<dbReference type="KEGG" id="clt:CM240_2873"/>
<dbReference type="OrthoDB" id="3176638at2"/>
<accession>W6SJU9</accession>
<dbReference type="SUPFAM" id="SSF46785">
    <property type="entry name" value="Winged helix' DNA-binding domain"/>
    <property type="match status" value="1"/>
</dbReference>
<feature type="domain" description="Cyclic nucleotide-binding" evidence="4">
    <location>
        <begin position="13"/>
        <end position="118"/>
    </location>
</feature>
<gene>
    <name evidence="5" type="ORF">CM240_2873</name>
</gene>
<evidence type="ECO:0000256" key="2">
    <source>
        <dbReference type="ARBA" id="ARBA00023125"/>
    </source>
</evidence>
<keyword evidence="3" id="KW-0804">Transcription</keyword>
<dbReference type="GO" id="GO:0003677">
    <property type="term" value="F:DNA binding"/>
    <property type="evidence" value="ECO:0007669"/>
    <property type="project" value="UniProtKB-KW"/>
</dbReference>
<dbReference type="InterPro" id="IPR050397">
    <property type="entry name" value="Env_Response_Regulators"/>
</dbReference>
<dbReference type="RefSeq" id="WP_044040164.1">
    <property type="nucleotide sequence ID" value="NZ_HG917869.1"/>
</dbReference>
<organism evidence="5 6">
    <name type="scientific">Clostridium bornimense</name>
    <dbReference type="NCBI Taxonomy" id="1216932"/>
    <lineage>
        <taxon>Bacteria</taxon>
        <taxon>Bacillati</taxon>
        <taxon>Bacillota</taxon>
        <taxon>Clostridia</taxon>
        <taxon>Eubacteriales</taxon>
        <taxon>Clostridiaceae</taxon>
        <taxon>Clostridium</taxon>
    </lineage>
</organism>
<dbReference type="Proteomes" id="UP000019426">
    <property type="component" value="Chromosome M2/40_rep2"/>
</dbReference>
<keyword evidence="2" id="KW-0238">DNA-binding</keyword>
<sequence length="226" mass="26075">MDKLIDKLVKNEIFNEIDSKIIEDIISEVDYYINKYNAGQIIAQEEDNCNALGFILSGKIEIKRIYSCGKEIILNKFGVGEVFGEALIFSKNHNYPATVVALEDTEIFYITKVDMIKLCSKYEKILENFMSLLSDKVIMLNSKIKILSFKSIKHKIVDYILEERKRQNSNEIYLSGNKENIAALLGIPRPSFSRELINLRDMGLISFDRKTIKILHLDKLEEILLD</sequence>
<dbReference type="Gene3D" id="2.60.120.10">
    <property type="entry name" value="Jelly Rolls"/>
    <property type="match status" value="1"/>
</dbReference>
<evidence type="ECO:0000259" key="4">
    <source>
        <dbReference type="PROSITE" id="PS50042"/>
    </source>
</evidence>
<keyword evidence="1" id="KW-0805">Transcription regulation</keyword>
<name>W6SJU9_9CLOT</name>
<dbReference type="PANTHER" id="PTHR24567">
    <property type="entry name" value="CRP FAMILY TRANSCRIPTIONAL REGULATORY PROTEIN"/>
    <property type="match status" value="1"/>
</dbReference>
<dbReference type="EMBL" id="HG917869">
    <property type="protein sequence ID" value="CDM69990.1"/>
    <property type="molecule type" value="Genomic_DNA"/>
</dbReference>
<dbReference type="PANTHER" id="PTHR24567:SF58">
    <property type="entry name" value="CYCLIC AMP-BINDING REGULATORY PROTEIN"/>
    <property type="match status" value="1"/>
</dbReference>
<dbReference type="PATRIC" id="fig|1216932.3.peg.2835"/>
<dbReference type="STRING" id="1216932.CM240_2873"/>
<protein>
    <submittedName>
        <fullName evidence="5">Cyclic nucleotide-binding protein</fullName>
    </submittedName>
</protein>
<dbReference type="GO" id="GO:0003700">
    <property type="term" value="F:DNA-binding transcription factor activity"/>
    <property type="evidence" value="ECO:0007669"/>
    <property type="project" value="TreeGrafter"/>
</dbReference>
<dbReference type="eggNOG" id="COG0664">
    <property type="taxonomic scope" value="Bacteria"/>
</dbReference>
<keyword evidence="6" id="KW-1185">Reference proteome</keyword>
<evidence type="ECO:0000313" key="6">
    <source>
        <dbReference type="Proteomes" id="UP000019426"/>
    </source>
</evidence>
<dbReference type="InterPro" id="IPR018490">
    <property type="entry name" value="cNMP-bd_dom_sf"/>
</dbReference>
<dbReference type="InterPro" id="IPR036390">
    <property type="entry name" value="WH_DNA-bd_sf"/>
</dbReference>
<dbReference type="PROSITE" id="PS50042">
    <property type="entry name" value="CNMP_BINDING_3"/>
    <property type="match status" value="1"/>
</dbReference>
<evidence type="ECO:0000313" key="5">
    <source>
        <dbReference type="EMBL" id="CDM69990.1"/>
    </source>
</evidence>
<evidence type="ECO:0000256" key="3">
    <source>
        <dbReference type="ARBA" id="ARBA00023163"/>
    </source>
</evidence>
<dbReference type="SMART" id="SM00100">
    <property type="entry name" value="cNMP"/>
    <property type="match status" value="1"/>
</dbReference>